<evidence type="ECO:0000259" key="1">
    <source>
        <dbReference type="PROSITE" id="PS50042"/>
    </source>
</evidence>
<dbReference type="InterPro" id="IPR014710">
    <property type="entry name" value="RmlC-like_jellyroll"/>
</dbReference>
<organism evidence="2 3">
    <name type="scientific">Rhizosphaericola mali</name>
    <dbReference type="NCBI Taxonomy" id="2545455"/>
    <lineage>
        <taxon>Bacteria</taxon>
        <taxon>Pseudomonadati</taxon>
        <taxon>Bacteroidota</taxon>
        <taxon>Chitinophagia</taxon>
        <taxon>Chitinophagales</taxon>
        <taxon>Chitinophagaceae</taxon>
        <taxon>Rhizosphaericola</taxon>
    </lineage>
</organism>
<feature type="domain" description="Cyclic nucleotide-binding" evidence="1">
    <location>
        <begin position="11"/>
        <end position="114"/>
    </location>
</feature>
<dbReference type="RefSeq" id="WP_131330894.1">
    <property type="nucleotide sequence ID" value="NZ_CP044016.1"/>
</dbReference>
<evidence type="ECO:0000313" key="2">
    <source>
        <dbReference type="EMBL" id="QES89938.1"/>
    </source>
</evidence>
<dbReference type="EMBL" id="CP044016">
    <property type="protein sequence ID" value="QES89938.1"/>
    <property type="molecule type" value="Genomic_DNA"/>
</dbReference>
<dbReference type="Pfam" id="PF00027">
    <property type="entry name" value="cNMP_binding"/>
    <property type="match status" value="1"/>
</dbReference>
<dbReference type="Gene3D" id="2.60.120.10">
    <property type="entry name" value="Jelly Rolls"/>
    <property type="match status" value="1"/>
</dbReference>
<gene>
    <name evidence="2" type="ORF">E0W69_015150</name>
</gene>
<protein>
    <submittedName>
        <fullName evidence="2">Crp/Fnr family transcriptional regulator</fullName>
    </submittedName>
</protein>
<reference evidence="2 3" key="1">
    <citation type="submission" date="2019-09" db="EMBL/GenBank/DDBJ databases">
        <title>Complete genome sequence of Arachidicoccus sp. B3-10 isolated from apple orchard soil.</title>
        <authorList>
            <person name="Kim H.S."/>
            <person name="Han K.-I."/>
            <person name="Suh M.K."/>
            <person name="Lee K.C."/>
            <person name="Eom M.K."/>
            <person name="Kim J.-S."/>
            <person name="Kang S.W."/>
            <person name="Sin Y."/>
            <person name="Lee J.-S."/>
        </authorList>
    </citation>
    <scope>NUCLEOTIDE SEQUENCE [LARGE SCALE GENOMIC DNA]</scope>
    <source>
        <strain evidence="2 3">B3-10</strain>
    </source>
</reference>
<dbReference type="Proteomes" id="UP000292424">
    <property type="component" value="Chromosome"/>
</dbReference>
<dbReference type="InterPro" id="IPR000595">
    <property type="entry name" value="cNMP-bd_dom"/>
</dbReference>
<evidence type="ECO:0000313" key="3">
    <source>
        <dbReference type="Proteomes" id="UP000292424"/>
    </source>
</evidence>
<proteinExistence type="predicted"/>
<keyword evidence="3" id="KW-1185">Reference proteome</keyword>
<dbReference type="PROSITE" id="PS50042">
    <property type="entry name" value="CNMP_BINDING_3"/>
    <property type="match status" value="1"/>
</dbReference>
<name>A0A5P2G5I5_9BACT</name>
<dbReference type="AlphaFoldDB" id="A0A5P2G5I5"/>
<dbReference type="KEGG" id="arac:E0W69_015150"/>
<accession>A0A5P2G5I5</accession>
<sequence>MFDFTDSLKAHFPYVEKEELEIIQSLFSFEKYAKNSFYLKEKRRCEKLSFIQTGLIRIFKQTDNKEITQWICTEGHLVSEIGSFLFDYDSRWSFQFLTDSELFTIQKTDYNRLIEKIPRWHFIEKQLLAQCFLTMENRIFKQLALSAEERYQDFFQDNSELFNQVPLQYLASMLGMTPETFSRIRKKSLH</sequence>
<dbReference type="OrthoDB" id="792939at2"/>
<dbReference type="SUPFAM" id="SSF51206">
    <property type="entry name" value="cAMP-binding domain-like"/>
    <property type="match status" value="1"/>
</dbReference>
<dbReference type="InterPro" id="IPR018490">
    <property type="entry name" value="cNMP-bd_dom_sf"/>
</dbReference>